<dbReference type="Pfam" id="PF00528">
    <property type="entry name" value="BPD_transp_1"/>
    <property type="match status" value="1"/>
</dbReference>
<comment type="similarity">
    <text evidence="7">Belongs to the binding-protein-dependent transport system permease family.</text>
</comment>
<dbReference type="RefSeq" id="WP_276236106.1">
    <property type="nucleotide sequence ID" value="NZ_CP119802.1"/>
</dbReference>
<evidence type="ECO:0000256" key="1">
    <source>
        <dbReference type="ARBA" id="ARBA00004651"/>
    </source>
</evidence>
<evidence type="ECO:0000313" key="10">
    <source>
        <dbReference type="Proteomes" id="UP001596398"/>
    </source>
</evidence>
<sequence>MATQDTFRDINWDDMGGVGLSGTGKQMLAFAALYLGVLAYDGLLLQDGLNVLLLSPLGMEGSALGQFVANTTGPTLWIPFEAVGLDFTFTWDFSGTDWLFIVTVAVGYFYGVKPLQNNPRLAANYWRQFKKNRAAVVSAIYLAIIFVIGIVGPLFLQSPEIQPLEAYQPPVFMTVPNTVPISCLGDVATNAAGTQVCQGTWAYPLGTTGEGQGILKLLVLGMRVSMQVGLITMLLVITLGSLVGTTAAYFGGYVDEVLMRYVDLQASVPSFFLFLILSYFFEPTLFMLIALFGLLGWEGTARLVRSEALQRTEEEYVRAAENAGASDGWVIRRHILPNVSNTIITNASLLIPGYILFEAALAFLGVTDPGIASWGKTISAGRGDLANAPWIATIPGIFLFFTILGFNFLGDALGDALDPRRGDT</sequence>
<evidence type="ECO:0000259" key="8">
    <source>
        <dbReference type="PROSITE" id="PS50928"/>
    </source>
</evidence>
<dbReference type="PANTHER" id="PTHR43386:SF23">
    <property type="entry name" value="ABC TRANSPORTER"/>
    <property type="match status" value="1"/>
</dbReference>
<dbReference type="PANTHER" id="PTHR43386">
    <property type="entry name" value="OLIGOPEPTIDE TRANSPORT SYSTEM PERMEASE PROTEIN APPC"/>
    <property type="match status" value="1"/>
</dbReference>
<evidence type="ECO:0000256" key="4">
    <source>
        <dbReference type="ARBA" id="ARBA00022692"/>
    </source>
</evidence>
<dbReference type="PROSITE" id="PS50928">
    <property type="entry name" value="ABC_TM1"/>
    <property type="match status" value="1"/>
</dbReference>
<feature type="transmembrane region" description="Helical" evidence="7">
    <location>
        <begin position="98"/>
        <end position="115"/>
    </location>
</feature>
<dbReference type="InterPro" id="IPR035906">
    <property type="entry name" value="MetI-like_sf"/>
</dbReference>
<keyword evidence="4 7" id="KW-0812">Transmembrane</keyword>
<evidence type="ECO:0000256" key="2">
    <source>
        <dbReference type="ARBA" id="ARBA00022448"/>
    </source>
</evidence>
<evidence type="ECO:0000256" key="6">
    <source>
        <dbReference type="ARBA" id="ARBA00023136"/>
    </source>
</evidence>
<dbReference type="EMBL" id="JBHTAP010000001">
    <property type="protein sequence ID" value="MFC7235084.1"/>
    <property type="molecule type" value="Genomic_DNA"/>
</dbReference>
<keyword evidence="3" id="KW-1003">Cell membrane</keyword>
<accession>A0ABD5ZNJ7</accession>
<keyword evidence="5 7" id="KW-1133">Transmembrane helix</keyword>
<protein>
    <submittedName>
        <fullName evidence="9">ABC transporter permease</fullName>
    </submittedName>
</protein>
<dbReference type="GO" id="GO:0005886">
    <property type="term" value="C:plasma membrane"/>
    <property type="evidence" value="ECO:0007669"/>
    <property type="project" value="UniProtKB-SubCell"/>
</dbReference>
<evidence type="ECO:0000256" key="5">
    <source>
        <dbReference type="ARBA" id="ARBA00022989"/>
    </source>
</evidence>
<gene>
    <name evidence="9" type="ORF">ACFQJ4_07110</name>
</gene>
<dbReference type="SUPFAM" id="SSF161098">
    <property type="entry name" value="MetI-like"/>
    <property type="match status" value="1"/>
</dbReference>
<feature type="transmembrane region" description="Helical" evidence="7">
    <location>
        <begin position="135"/>
        <end position="156"/>
    </location>
</feature>
<feature type="transmembrane region" description="Helical" evidence="7">
    <location>
        <begin position="228"/>
        <end position="250"/>
    </location>
</feature>
<organism evidence="9 10">
    <name type="scientific">Halosegnis marinus</name>
    <dbReference type="NCBI Taxonomy" id="3034023"/>
    <lineage>
        <taxon>Archaea</taxon>
        <taxon>Methanobacteriati</taxon>
        <taxon>Methanobacteriota</taxon>
        <taxon>Stenosarchaea group</taxon>
        <taxon>Halobacteria</taxon>
        <taxon>Halobacteriales</taxon>
        <taxon>Natronomonadaceae</taxon>
        <taxon>Halosegnis</taxon>
    </lineage>
</organism>
<dbReference type="AlphaFoldDB" id="A0ABD5ZNJ7"/>
<evidence type="ECO:0000256" key="7">
    <source>
        <dbReference type="RuleBase" id="RU363032"/>
    </source>
</evidence>
<dbReference type="InterPro" id="IPR025966">
    <property type="entry name" value="OppC_N"/>
</dbReference>
<comment type="subcellular location">
    <subcellularLocation>
        <location evidence="1 7">Cell membrane</location>
        <topology evidence="1 7">Multi-pass membrane protein</topology>
    </subcellularLocation>
</comment>
<comment type="caution">
    <text evidence="9">The sequence shown here is derived from an EMBL/GenBank/DDBJ whole genome shotgun (WGS) entry which is preliminary data.</text>
</comment>
<dbReference type="Pfam" id="PF12911">
    <property type="entry name" value="OppC_N"/>
    <property type="match status" value="1"/>
</dbReference>
<evidence type="ECO:0000256" key="3">
    <source>
        <dbReference type="ARBA" id="ARBA00022475"/>
    </source>
</evidence>
<proteinExistence type="inferred from homology"/>
<dbReference type="GeneID" id="79266765"/>
<dbReference type="Proteomes" id="UP001596398">
    <property type="component" value="Unassembled WGS sequence"/>
</dbReference>
<keyword evidence="10" id="KW-1185">Reference proteome</keyword>
<feature type="domain" description="ABC transmembrane type-1" evidence="8">
    <location>
        <begin position="222"/>
        <end position="410"/>
    </location>
</feature>
<reference evidence="9 10" key="1">
    <citation type="journal article" date="2019" name="Int. J. Syst. Evol. Microbiol.">
        <title>The Global Catalogue of Microorganisms (GCM) 10K type strain sequencing project: providing services to taxonomists for standard genome sequencing and annotation.</title>
        <authorList>
            <consortium name="The Broad Institute Genomics Platform"/>
            <consortium name="The Broad Institute Genome Sequencing Center for Infectious Disease"/>
            <person name="Wu L."/>
            <person name="Ma J."/>
        </authorList>
    </citation>
    <scope>NUCLEOTIDE SEQUENCE [LARGE SCALE GENOMIC DNA]</scope>
    <source>
        <strain evidence="9 10">DT85</strain>
    </source>
</reference>
<dbReference type="Gene3D" id="1.10.3720.10">
    <property type="entry name" value="MetI-like"/>
    <property type="match status" value="1"/>
</dbReference>
<feature type="transmembrane region" description="Helical" evidence="7">
    <location>
        <begin position="388"/>
        <end position="409"/>
    </location>
</feature>
<feature type="transmembrane region" description="Helical" evidence="7">
    <location>
        <begin position="27"/>
        <end position="45"/>
    </location>
</feature>
<keyword evidence="2 7" id="KW-0813">Transport</keyword>
<dbReference type="InterPro" id="IPR000515">
    <property type="entry name" value="MetI-like"/>
</dbReference>
<feature type="transmembrane region" description="Helical" evidence="7">
    <location>
        <begin position="343"/>
        <end position="367"/>
    </location>
</feature>
<feature type="transmembrane region" description="Helical" evidence="7">
    <location>
        <begin position="271"/>
        <end position="297"/>
    </location>
</feature>
<keyword evidence="6 7" id="KW-0472">Membrane</keyword>
<dbReference type="CDD" id="cd06261">
    <property type="entry name" value="TM_PBP2"/>
    <property type="match status" value="1"/>
</dbReference>
<dbReference type="InterPro" id="IPR050366">
    <property type="entry name" value="BP-dependent_transpt_permease"/>
</dbReference>
<evidence type="ECO:0000313" key="9">
    <source>
        <dbReference type="EMBL" id="MFC7235084.1"/>
    </source>
</evidence>
<name>A0ABD5ZNJ7_9EURY</name>